<name>A0ABN8Q8S3_9CNID</name>
<reference evidence="1 2" key="1">
    <citation type="submission" date="2022-05" db="EMBL/GenBank/DDBJ databases">
        <authorList>
            <consortium name="Genoscope - CEA"/>
            <person name="William W."/>
        </authorList>
    </citation>
    <scope>NUCLEOTIDE SEQUENCE [LARGE SCALE GENOMIC DNA]</scope>
</reference>
<dbReference type="EMBL" id="CALNXK010000114">
    <property type="protein sequence ID" value="CAH3159639.1"/>
    <property type="molecule type" value="Genomic_DNA"/>
</dbReference>
<dbReference type="Gene3D" id="3.40.50.1820">
    <property type="entry name" value="alpha/beta hydrolase"/>
    <property type="match status" value="1"/>
</dbReference>
<evidence type="ECO:0000313" key="1">
    <source>
        <dbReference type="EMBL" id="CAH3159639.1"/>
    </source>
</evidence>
<keyword evidence="2" id="KW-1185">Reference proteome</keyword>
<dbReference type="InterPro" id="IPR010662">
    <property type="entry name" value="RBBP9/YdeN"/>
</dbReference>
<dbReference type="Proteomes" id="UP001159405">
    <property type="component" value="Unassembled WGS sequence"/>
</dbReference>
<comment type="caution">
    <text evidence="1">The sequence shown here is derived from an EMBL/GenBank/DDBJ whole genome shotgun (WGS) entry which is preliminary data.</text>
</comment>
<protein>
    <recommendedName>
        <fullName evidence="3">Hydrolase RBBP9</fullName>
    </recommendedName>
</protein>
<evidence type="ECO:0008006" key="3">
    <source>
        <dbReference type="Google" id="ProtNLM"/>
    </source>
</evidence>
<gene>
    <name evidence="1" type="ORF">PLOB_00003687</name>
</gene>
<accession>A0ABN8Q8S3</accession>
<dbReference type="PANTHER" id="PTHR15394:SF3">
    <property type="entry name" value="SERINE HYDROLASE RBBP9"/>
    <property type="match status" value="1"/>
</dbReference>
<dbReference type="SUPFAM" id="SSF53474">
    <property type="entry name" value="alpha/beta-Hydrolases"/>
    <property type="match status" value="1"/>
</dbReference>
<evidence type="ECO:0000313" key="2">
    <source>
        <dbReference type="Proteomes" id="UP001159405"/>
    </source>
</evidence>
<dbReference type="Pfam" id="PF06821">
    <property type="entry name" value="Ser_hydrolase"/>
    <property type="match status" value="1"/>
</dbReference>
<dbReference type="PANTHER" id="PTHR15394">
    <property type="entry name" value="SERINE HYDROLASE RBBP9"/>
    <property type="match status" value="1"/>
</dbReference>
<dbReference type="InterPro" id="IPR029058">
    <property type="entry name" value="AB_hydrolase_fold"/>
</dbReference>
<organism evidence="1 2">
    <name type="scientific">Porites lobata</name>
    <dbReference type="NCBI Taxonomy" id="104759"/>
    <lineage>
        <taxon>Eukaryota</taxon>
        <taxon>Metazoa</taxon>
        <taxon>Cnidaria</taxon>
        <taxon>Anthozoa</taxon>
        <taxon>Hexacorallia</taxon>
        <taxon>Scleractinia</taxon>
        <taxon>Fungiina</taxon>
        <taxon>Poritidae</taxon>
        <taxon>Porites</taxon>
    </lineage>
</organism>
<sequence length="205" mass="23671">MLCFTCNTFQDFQWKFLIHMTKERVVIVPGNGRGDVEHSNWYGWLKNKLLEKNIDCLLRNMPDPVLAREEIWIPFMEKQLNCDEHTVIVGHSSGAQAALRYAEKHSVLGLILVSPCVTDLDDPNEKASGYYNRPWEWEQIKQNTQWIVQFGSTDDPFIPFSEQEQVAEGTASEFHKFSDKGHFQSLAFSDLMNILISKLKQECGE</sequence>
<proteinExistence type="predicted"/>